<dbReference type="Proteomes" id="UP000614200">
    <property type="component" value="Unassembled WGS sequence"/>
</dbReference>
<dbReference type="Pfam" id="PF04655">
    <property type="entry name" value="APH_6_hur"/>
    <property type="match status" value="1"/>
</dbReference>
<dbReference type="InterPro" id="IPR006748">
    <property type="entry name" value="NH2Glyco/OHUrea_AB-resist_kin"/>
</dbReference>
<name>A0ABR9ZUD8_9FIRM</name>
<reference evidence="1 2" key="1">
    <citation type="submission" date="2020-11" db="EMBL/GenBank/DDBJ databases">
        <title>Fusibacter basophilias sp. nov.</title>
        <authorList>
            <person name="Qiu D."/>
        </authorList>
    </citation>
    <scope>NUCLEOTIDE SEQUENCE [LARGE SCALE GENOMIC DNA]</scope>
    <source>
        <strain evidence="1 2">Q10-2</strain>
    </source>
</reference>
<protein>
    <submittedName>
        <fullName evidence="1">Aminoglycoside resistance protein</fullName>
    </submittedName>
</protein>
<dbReference type="InterPro" id="IPR011009">
    <property type="entry name" value="Kinase-like_dom_sf"/>
</dbReference>
<dbReference type="RefSeq" id="WP_194702004.1">
    <property type="nucleotide sequence ID" value="NZ_JADKNH010000006.1"/>
</dbReference>
<gene>
    <name evidence="1" type="ORF">ISU02_11575</name>
</gene>
<sequence>MNYIFKKDDITRIRDRFGEKFYNDISESIDAFIVKWRIDALELVESFSANLVFKGFSKNYGPIVMKFAPNLDEFTSEVNALRYFKGSRMCKLIDIDRDNRVLLEENILPGTELIKEKKIEHRLDVFCDLYNQLHYEKDTDNCQCDEVDHKLFKSYKDWIYRITDYISQEENWHEVAFHMKRAKELYKILSHKYSNQRLLHGDFHYYNILKSENSYKVIDPKGVIGHPIFDIPRYMLNEFWDEENKLKIDETMAVVFDIFSQKLNISRKVLSELLYIEGTMAICWCVESGADIVEKVKYLDILDKLQAYMCQYR</sequence>
<proteinExistence type="predicted"/>
<keyword evidence="2" id="KW-1185">Reference proteome</keyword>
<dbReference type="Gene3D" id="3.90.1200.10">
    <property type="match status" value="1"/>
</dbReference>
<evidence type="ECO:0000313" key="2">
    <source>
        <dbReference type="Proteomes" id="UP000614200"/>
    </source>
</evidence>
<dbReference type="SUPFAM" id="SSF56112">
    <property type="entry name" value="Protein kinase-like (PK-like)"/>
    <property type="match status" value="1"/>
</dbReference>
<comment type="caution">
    <text evidence="1">The sequence shown here is derived from an EMBL/GenBank/DDBJ whole genome shotgun (WGS) entry which is preliminary data.</text>
</comment>
<accession>A0ABR9ZUD8</accession>
<organism evidence="1 2">
    <name type="scientific">Fusibacter ferrireducens</name>
    <dbReference type="NCBI Taxonomy" id="2785058"/>
    <lineage>
        <taxon>Bacteria</taxon>
        <taxon>Bacillati</taxon>
        <taxon>Bacillota</taxon>
        <taxon>Clostridia</taxon>
        <taxon>Eubacteriales</taxon>
        <taxon>Eubacteriales Family XII. Incertae Sedis</taxon>
        <taxon>Fusibacter</taxon>
    </lineage>
</organism>
<dbReference type="EMBL" id="JADKNH010000006">
    <property type="protein sequence ID" value="MBF4693768.1"/>
    <property type="molecule type" value="Genomic_DNA"/>
</dbReference>
<evidence type="ECO:0000313" key="1">
    <source>
        <dbReference type="EMBL" id="MBF4693768.1"/>
    </source>
</evidence>